<proteinExistence type="predicted"/>
<evidence type="ECO:0000313" key="1">
    <source>
        <dbReference type="EMBL" id="KNC28802.1"/>
    </source>
</evidence>
<sequence length="195" mass="22453">MKRNIQIILNGLNRVFNATFAGHANHRSNAAPFELIEYGCLQKVQCILRYLKSMWISYQSQDTNVEWIFTQIYSKKKLNNFCLSYIKEYFSQGKMLKLYHIFCRFIEIISSMQASPFAFAILFLRAFASPVTQNSSRFEWLVISSDARHSKTSLNVVWIPKPTSTKPVNIGRTINLVKRLIHDAGAVQITEHAVA</sequence>
<dbReference type="AlphaFoldDB" id="A0A0L0C977"/>
<keyword evidence="2" id="KW-1185">Reference proteome</keyword>
<dbReference type="Proteomes" id="UP000037069">
    <property type="component" value="Unassembled WGS sequence"/>
</dbReference>
<evidence type="ECO:0000313" key="2">
    <source>
        <dbReference type="Proteomes" id="UP000037069"/>
    </source>
</evidence>
<protein>
    <submittedName>
        <fullName evidence="1">Uncharacterized protein</fullName>
    </submittedName>
</protein>
<reference evidence="1 2" key="1">
    <citation type="journal article" date="2015" name="Nat. Commun.">
        <title>Lucilia cuprina genome unlocks parasitic fly biology to underpin future interventions.</title>
        <authorList>
            <person name="Anstead C.A."/>
            <person name="Korhonen P.K."/>
            <person name="Young N.D."/>
            <person name="Hall R.S."/>
            <person name="Jex A.R."/>
            <person name="Murali S.C."/>
            <person name="Hughes D.S."/>
            <person name="Lee S.F."/>
            <person name="Perry T."/>
            <person name="Stroehlein A.J."/>
            <person name="Ansell B.R."/>
            <person name="Breugelmans B."/>
            <person name="Hofmann A."/>
            <person name="Qu J."/>
            <person name="Dugan S."/>
            <person name="Lee S.L."/>
            <person name="Chao H."/>
            <person name="Dinh H."/>
            <person name="Han Y."/>
            <person name="Doddapaneni H.V."/>
            <person name="Worley K.C."/>
            <person name="Muzny D.M."/>
            <person name="Ioannidis P."/>
            <person name="Waterhouse R.M."/>
            <person name="Zdobnov E.M."/>
            <person name="James P.J."/>
            <person name="Bagnall N.H."/>
            <person name="Kotze A.C."/>
            <person name="Gibbs R.A."/>
            <person name="Richards S."/>
            <person name="Batterham P."/>
            <person name="Gasser R.B."/>
        </authorList>
    </citation>
    <scope>NUCLEOTIDE SEQUENCE [LARGE SCALE GENOMIC DNA]</scope>
    <source>
        <strain evidence="1 2">LS</strain>
        <tissue evidence="1">Full body</tissue>
    </source>
</reference>
<organism evidence="1 2">
    <name type="scientific">Lucilia cuprina</name>
    <name type="common">Green bottle fly</name>
    <name type="synonym">Australian sheep blowfly</name>
    <dbReference type="NCBI Taxonomy" id="7375"/>
    <lineage>
        <taxon>Eukaryota</taxon>
        <taxon>Metazoa</taxon>
        <taxon>Ecdysozoa</taxon>
        <taxon>Arthropoda</taxon>
        <taxon>Hexapoda</taxon>
        <taxon>Insecta</taxon>
        <taxon>Pterygota</taxon>
        <taxon>Neoptera</taxon>
        <taxon>Endopterygota</taxon>
        <taxon>Diptera</taxon>
        <taxon>Brachycera</taxon>
        <taxon>Muscomorpha</taxon>
        <taxon>Oestroidea</taxon>
        <taxon>Calliphoridae</taxon>
        <taxon>Luciliinae</taxon>
        <taxon>Lucilia</taxon>
    </lineage>
</organism>
<dbReference type="EMBL" id="JRES01000747">
    <property type="protein sequence ID" value="KNC28802.1"/>
    <property type="molecule type" value="Genomic_DNA"/>
</dbReference>
<accession>A0A0L0C977</accession>
<name>A0A0L0C977_LUCCU</name>
<comment type="caution">
    <text evidence="1">The sequence shown here is derived from an EMBL/GenBank/DDBJ whole genome shotgun (WGS) entry which is preliminary data.</text>
</comment>
<gene>
    <name evidence="1" type="ORF">FF38_00711</name>
</gene>